<name>A0ABW4JNL3_9BACL</name>
<keyword evidence="1" id="KW-0732">Signal</keyword>
<proteinExistence type="predicted"/>
<dbReference type="PANTHER" id="PTHR46066:SF2">
    <property type="entry name" value="CHITINASE DOMAIN-CONTAINING PROTEIN 1"/>
    <property type="match status" value="1"/>
</dbReference>
<evidence type="ECO:0000313" key="4">
    <source>
        <dbReference type="Proteomes" id="UP001597079"/>
    </source>
</evidence>
<dbReference type="RefSeq" id="WP_377945357.1">
    <property type="nucleotide sequence ID" value="NZ_JBHUCX010000092.1"/>
</dbReference>
<comment type="caution">
    <text evidence="3">The sequence shown here is derived from an EMBL/GenBank/DDBJ whole genome shotgun (WGS) entry which is preliminary data.</text>
</comment>
<dbReference type="InterPro" id="IPR017853">
    <property type="entry name" value="GH"/>
</dbReference>
<dbReference type="PROSITE" id="PS51910">
    <property type="entry name" value="GH18_2"/>
    <property type="match status" value="1"/>
</dbReference>
<dbReference type="GO" id="GO:0016787">
    <property type="term" value="F:hydrolase activity"/>
    <property type="evidence" value="ECO:0007669"/>
    <property type="project" value="UniProtKB-KW"/>
</dbReference>
<dbReference type="InterPro" id="IPR029070">
    <property type="entry name" value="Chitinase_insertion_sf"/>
</dbReference>
<feature type="signal peptide" evidence="1">
    <location>
        <begin position="1"/>
        <end position="25"/>
    </location>
</feature>
<evidence type="ECO:0000313" key="3">
    <source>
        <dbReference type="EMBL" id="MFD1677466.1"/>
    </source>
</evidence>
<dbReference type="Proteomes" id="UP001597079">
    <property type="component" value="Unassembled WGS sequence"/>
</dbReference>
<dbReference type="SMART" id="SM00636">
    <property type="entry name" value="Glyco_18"/>
    <property type="match status" value="1"/>
</dbReference>
<dbReference type="InterPro" id="IPR011583">
    <property type="entry name" value="Chitinase_II/V-like_cat"/>
</dbReference>
<reference evidence="4" key="1">
    <citation type="journal article" date="2019" name="Int. J. Syst. Evol. Microbiol.">
        <title>The Global Catalogue of Microorganisms (GCM) 10K type strain sequencing project: providing services to taxonomists for standard genome sequencing and annotation.</title>
        <authorList>
            <consortium name="The Broad Institute Genomics Platform"/>
            <consortium name="The Broad Institute Genome Sequencing Center for Infectious Disease"/>
            <person name="Wu L."/>
            <person name="Ma J."/>
        </authorList>
    </citation>
    <scope>NUCLEOTIDE SEQUENCE [LARGE SCALE GENOMIC DNA]</scope>
    <source>
        <strain evidence="4">CGMCC 1.12286</strain>
    </source>
</reference>
<gene>
    <name evidence="3" type="ORF">ACFSB2_22655</name>
</gene>
<accession>A0ABW4JNL3</accession>
<keyword evidence="4" id="KW-1185">Reference proteome</keyword>
<dbReference type="InterPro" id="IPR001223">
    <property type="entry name" value="Glyco_hydro18_cat"/>
</dbReference>
<organism evidence="3 4">
    <name type="scientific">Alicyclobacillus fodiniaquatilis</name>
    <dbReference type="NCBI Taxonomy" id="1661150"/>
    <lineage>
        <taxon>Bacteria</taxon>
        <taxon>Bacillati</taxon>
        <taxon>Bacillota</taxon>
        <taxon>Bacilli</taxon>
        <taxon>Bacillales</taxon>
        <taxon>Alicyclobacillaceae</taxon>
        <taxon>Alicyclobacillus</taxon>
    </lineage>
</organism>
<evidence type="ECO:0000256" key="1">
    <source>
        <dbReference type="SAM" id="SignalP"/>
    </source>
</evidence>
<dbReference type="EMBL" id="JBHUCX010000092">
    <property type="protein sequence ID" value="MFD1677466.1"/>
    <property type="molecule type" value="Genomic_DNA"/>
</dbReference>
<dbReference type="Gene3D" id="3.10.50.10">
    <property type="match status" value="1"/>
</dbReference>
<sequence>MKRALTVFTTGLLVASAIISTNAYASIAGFSQKAVEVNGQLLSDPYAFVASDGSEMTTYMPIWYVGQALQAAGFTQSWNGATHTWTLTTGTQGDFSSLPIGNGSASIVVNGQVVKKLNTYVRTDPAAGKNAAKTVYMPIYYVQQLLTAAGIPSSWNGQTWAITSSSAASKPIIFGFVTNYSGSTSSLTDLEAHSEVSEFATFTHSITASGGLSGTLFTAAGTYAQSHDLSAYVTITDTDASTGDFDGKMAATVLNHATTRSTLIQHMVTLVKGTSFAGINIDFEMLSASERANFTQFLTALQQQLHQAGKKLSVDIPAITSDNTAYDEHAIGQASDEVMLMAYDYSYPGGPAGAIAPVWWVNDVLAYTTKEISANKLLLGLPVYGYDWANGKTQALSLPQVDQLMAEYSVAPKWDAKDEAPYFNYTKNGVSHTVYYENAQSITDELATVQSYHLRGVAVWRMGLEDTSIWPAIQRFANGSSSS</sequence>
<dbReference type="SUPFAM" id="SSF51445">
    <property type="entry name" value="(Trans)glycosidases"/>
    <property type="match status" value="1"/>
</dbReference>
<keyword evidence="3" id="KW-0378">Hydrolase</keyword>
<protein>
    <submittedName>
        <fullName evidence="3">Glycosyl hydrolase family 18 protein</fullName>
    </submittedName>
</protein>
<dbReference type="Gene3D" id="3.20.20.80">
    <property type="entry name" value="Glycosidases"/>
    <property type="match status" value="1"/>
</dbReference>
<feature type="chain" id="PRO_5045968899" evidence="1">
    <location>
        <begin position="26"/>
        <end position="483"/>
    </location>
</feature>
<dbReference type="Pfam" id="PF00704">
    <property type="entry name" value="Glyco_hydro_18"/>
    <property type="match status" value="1"/>
</dbReference>
<dbReference type="PANTHER" id="PTHR46066">
    <property type="entry name" value="CHITINASE DOMAIN-CONTAINING PROTEIN 1 FAMILY MEMBER"/>
    <property type="match status" value="1"/>
</dbReference>
<feature type="domain" description="GH18" evidence="2">
    <location>
        <begin position="171"/>
        <end position="480"/>
    </location>
</feature>
<evidence type="ECO:0000259" key="2">
    <source>
        <dbReference type="PROSITE" id="PS51910"/>
    </source>
</evidence>